<sequence length="104" mass="11174">MGMPTLTVRLKPTTNNRLKDLADALNVSQGDLARRAIDAFLDGVDITAVIDAQRRAMDAQIQATEARLTERYEAHVEALANAFGRVHITVDQSGKVVSGGLEAA</sequence>
<keyword evidence="2" id="KW-1185">Reference proteome</keyword>
<dbReference type="SUPFAM" id="SSF47598">
    <property type="entry name" value="Ribbon-helix-helix"/>
    <property type="match status" value="1"/>
</dbReference>
<evidence type="ECO:0000313" key="1">
    <source>
        <dbReference type="EMBL" id="MFM0594027.1"/>
    </source>
</evidence>
<dbReference type="EMBL" id="JAQQBZ010000007">
    <property type="protein sequence ID" value="MFM0594027.1"/>
    <property type="molecule type" value="Genomic_DNA"/>
</dbReference>
<dbReference type="Proteomes" id="UP001629367">
    <property type="component" value="Unassembled WGS sequence"/>
</dbReference>
<protein>
    <recommendedName>
        <fullName evidence="3">Ribbon-helix-helix protein, copG family</fullName>
    </recommendedName>
</protein>
<name>A0ABW9D872_9BURK</name>
<gene>
    <name evidence="1" type="ORF">PQQ68_13450</name>
</gene>
<accession>A0ABW9D872</accession>
<dbReference type="InterPro" id="IPR010985">
    <property type="entry name" value="Ribbon_hlx_hlx"/>
</dbReference>
<evidence type="ECO:0000313" key="2">
    <source>
        <dbReference type="Proteomes" id="UP001629367"/>
    </source>
</evidence>
<reference evidence="1 2" key="1">
    <citation type="journal article" date="2024" name="Chem. Sci.">
        <title>Discovery of megapolipeptins by genome mining of a Burkholderiales bacteria collection.</title>
        <authorList>
            <person name="Paulo B.S."/>
            <person name="Recchia M.J.J."/>
            <person name="Lee S."/>
            <person name="Fergusson C.H."/>
            <person name="Romanowski S.B."/>
            <person name="Hernandez A."/>
            <person name="Krull N."/>
            <person name="Liu D.Y."/>
            <person name="Cavanagh H."/>
            <person name="Bos A."/>
            <person name="Gray C.A."/>
            <person name="Murphy B.T."/>
            <person name="Linington R.G."/>
            <person name="Eustaquio A.S."/>
        </authorList>
    </citation>
    <scope>NUCLEOTIDE SEQUENCE [LARGE SCALE GENOMIC DNA]</scope>
    <source>
        <strain evidence="1 2">RL17-335-BIF-A</strain>
    </source>
</reference>
<dbReference type="RefSeq" id="WP_408212557.1">
    <property type="nucleotide sequence ID" value="NZ_JAQQBZ010000007.1"/>
</dbReference>
<organism evidence="1 2">
    <name type="scientific">Paraburkholderia dilworthii</name>
    <dbReference type="NCBI Taxonomy" id="948106"/>
    <lineage>
        <taxon>Bacteria</taxon>
        <taxon>Pseudomonadati</taxon>
        <taxon>Pseudomonadota</taxon>
        <taxon>Betaproteobacteria</taxon>
        <taxon>Burkholderiales</taxon>
        <taxon>Burkholderiaceae</taxon>
        <taxon>Paraburkholderia</taxon>
    </lineage>
</organism>
<proteinExistence type="predicted"/>
<comment type="caution">
    <text evidence="1">The sequence shown here is derived from an EMBL/GenBank/DDBJ whole genome shotgun (WGS) entry which is preliminary data.</text>
</comment>
<evidence type="ECO:0008006" key="3">
    <source>
        <dbReference type="Google" id="ProtNLM"/>
    </source>
</evidence>